<proteinExistence type="predicted"/>
<organism evidence="1">
    <name type="scientific">Salmonella sp</name>
    <dbReference type="NCBI Taxonomy" id="599"/>
    <lineage>
        <taxon>Bacteria</taxon>
        <taxon>Pseudomonadati</taxon>
        <taxon>Pseudomonadota</taxon>
        <taxon>Gammaproteobacteria</taxon>
        <taxon>Enterobacterales</taxon>
        <taxon>Enterobacteriaceae</taxon>
        <taxon>Salmonella</taxon>
    </lineage>
</organism>
<name>A0A482EX02_SALSP</name>
<sequence>MLRNFSGPMTPLYSFEVLRLFHKASSLLILKQSIQRRVINSCVSTWSRLRLRCFDNFIRSPFVLFFVHIQSFR</sequence>
<keyword evidence="1" id="KW-0614">Plasmid</keyword>
<accession>A0A482EX02</accession>
<gene>
    <name evidence="1" type="ORF">NNIBIDOC_00032</name>
</gene>
<evidence type="ECO:0000313" key="1">
    <source>
        <dbReference type="EMBL" id="QBM91365.1"/>
    </source>
</evidence>
<reference evidence="1" key="1">
    <citation type="submission" date="2019-01" db="EMBL/GenBank/DDBJ databases">
        <title>Salmonella strain 1423 plasmid sequences.</title>
        <authorList>
            <person name="Chen K."/>
            <person name="Chen S."/>
        </authorList>
    </citation>
    <scope>NUCLEOTIDE SEQUENCE</scope>
    <source>
        <strain evidence="1">Sa1423</strain>
        <plasmid evidence="1">pSa1423-90k</plasmid>
    </source>
</reference>
<protein>
    <submittedName>
        <fullName evidence="1">Uncharacterized protein</fullName>
    </submittedName>
</protein>
<dbReference type="EMBL" id="MK356557">
    <property type="protein sequence ID" value="QBM91365.1"/>
    <property type="molecule type" value="Genomic_DNA"/>
</dbReference>
<dbReference type="AlphaFoldDB" id="A0A482EX02"/>
<geneLocation type="plasmid" evidence="1">
    <name>pSa1423-90k</name>
</geneLocation>